<keyword evidence="8" id="KW-0812">Transmembrane</keyword>
<sequence>MNAIQTEVSDGSLVSVNVGLEYFEQSDISVFLDLSIAPLIEGTDYAWANATRIDFLTGPVAAGVAVTLVRNTENEAMLNIYDGGAPFNRFTLDENFLQLLRLSQEFSEGLGLTGLRQALDMHGYRIFNLGNPVNAQDATTKAYVDLLIQTLVESGTGPIGAASNVVYIDPEGQLKNLQQLSGLDGADLIGWNGTGLGPFLEAGYYEPQGLDLTGVVDESAVINAALVKYKRVRLPAGTIKANVLVPSGCTLRGAGKTRLNRSTKVWAAGGTTIIGSVVASNQINWTVTDMNIDGFAGGNAFGAQGPSTEFGYIGRVAMRGSDHNMILEQNGSDLAGRFGGNILVEDCDAYDGPNGFAVKMRNVTFRRCYAYDITVQGFVAVSDNINGPAIYSRAQNVRFEDCGGDSCNQGFVVYSRDFYHGNFPGSWVATVSPATDIYWDGTVTNVTSGQVHIGDFSSDGTFAIVFNNEIEIGGGHYQHSPLFGVRFDWAARPKVTGGHFSGCPNPIVRGTNVVDLKIGDGVTRFGAINPGILSERIIESSNTSAVNIQNVRQVLVFQNTVPTVVTSLVTPDTNHTIDVVIDDGVTSLQLAGILLTGRGSRARFQWSADTSTWLCLMSGSVLPPGEIAVPYALSMSADWRALANSIAMNGNINLLDVPVANIAPGTVAHLRIVNVAGGSRSVFNWSGVTWGAITPVAAIAAGATVLMTLYHNGSTWLVKSAQTF</sequence>
<evidence type="ECO:0000256" key="4">
    <source>
        <dbReference type="ARBA" id="ARBA00022844"/>
    </source>
</evidence>
<feature type="domain" description="Bacteriophage T7 tail fibre protein-like N-terminal" evidence="9">
    <location>
        <begin position="6"/>
        <end position="105"/>
    </location>
</feature>
<dbReference type="Proteomes" id="UP000201907">
    <property type="component" value="Segment"/>
</dbReference>
<dbReference type="Gene3D" id="2.160.20.10">
    <property type="entry name" value="Single-stranded right-handed beta-helix, Pectin lyase-like"/>
    <property type="match status" value="1"/>
</dbReference>
<keyword evidence="8" id="KW-1133">Transmembrane helix</keyword>
<organism evidence="10 11">
    <name type="scientific">Pseudomonas phage YMC11/06/C171_PPU_BP</name>
    <dbReference type="NCBI Taxonomy" id="1777063"/>
    <lineage>
        <taxon>Viruses</taxon>
        <taxon>Duplodnaviria</taxon>
        <taxon>Heunggongvirae</taxon>
        <taxon>Uroviricota</taxon>
        <taxon>Caudoviricetes</taxon>
        <taxon>Autographivirales</taxon>
        <taxon>Autoscriptoviridae</taxon>
        <taxon>Corkvirinae</taxon>
        <taxon>Kantovirus</taxon>
        <taxon>Kantovirus C171</taxon>
    </lineage>
</organism>
<gene>
    <name evidence="10" type="ORF">C171_00040</name>
</gene>
<dbReference type="InterPro" id="IPR005604">
    <property type="entry name" value="Phage_T7_tail_fibre-like_N"/>
</dbReference>
<dbReference type="OrthoDB" id="2734at10239"/>
<protein>
    <recommendedName>
        <fullName evidence="9">Bacteriophage T7 tail fibre protein-like N-terminal domain-containing protein</fullName>
    </recommendedName>
</protein>
<evidence type="ECO:0000259" key="9">
    <source>
        <dbReference type="Pfam" id="PF03906"/>
    </source>
</evidence>
<keyword evidence="8" id="KW-0472">Membrane</keyword>
<keyword evidence="5" id="KW-1160">Virus entry into host cell</keyword>
<accession>A0A127KNW3</accession>
<proteinExistence type="inferred from homology"/>
<dbReference type="InterPro" id="IPR011050">
    <property type="entry name" value="Pectin_lyase_fold/virulence"/>
</dbReference>
<dbReference type="SUPFAM" id="SSF51126">
    <property type="entry name" value="Pectin lyase-like"/>
    <property type="match status" value="1"/>
</dbReference>
<dbReference type="InterPro" id="IPR012334">
    <property type="entry name" value="Pectin_lyas_fold"/>
</dbReference>
<name>A0A127KNW3_9CAUD</name>
<comment type="similarity">
    <text evidence="6">In the N-terminal section; belongs to the Teseptimavirus fiber family.</text>
</comment>
<feature type="transmembrane region" description="Helical" evidence="8">
    <location>
        <begin position="688"/>
        <end position="710"/>
    </location>
</feature>
<evidence type="ECO:0000256" key="5">
    <source>
        <dbReference type="ARBA" id="ARBA00023296"/>
    </source>
</evidence>
<evidence type="ECO:0000313" key="11">
    <source>
        <dbReference type="Proteomes" id="UP000201907"/>
    </source>
</evidence>
<evidence type="ECO:0000256" key="6">
    <source>
        <dbReference type="ARBA" id="ARBA00035636"/>
    </source>
</evidence>
<keyword evidence="2" id="KW-1235">Degradation of host cell envelope components during virus entry</keyword>
<dbReference type="RefSeq" id="YP_009275022.1">
    <property type="nucleotide sequence ID" value="NC_030923.1"/>
</dbReference>
<evidence type="ECO:0000256" key="7">
    <source>
        <dbReference type="ARBA" id="ARBA00035731"/>
    </source>
</evidence>
<reference evidence="10 11" key="1">
    <citation type="submission" date="2015-12" db="EMBL/GenBank/DDBJ databases">
        <title>Complete Genome Sequence of the Pseudomonas putida phage YMC11/06/C171_PPU_BP.</title>
        <authorList>
            <person name="Jeon J."/>
            <person name="Yong D."/>
            <person name="Lee K."/>
        </authorList>
    </citation>
    <scope>NUCLEOTIDE SEQUENCE [LARGE SCALE GENOMIC DNA]</scope>
</reference>
<dbReference type="GO" id="GO:0098994">
    <property type="term" value="P:symbiont entry into host cell via disruption of host cell envelope"/>
    <property type="evidence" value="ECO:0007669"/>
    <property type="project" value="UniProtKB-KW"/>
</dbReference>
<evidence type="ECO:0000256" key="1">
    <source>
        <dbReference type="ARBA" id="ARBA00004328"/>
    </source>
</evidence>
<evidence type="ECO:0000256" key="2">
    <source>
        <dbReference type="ARBA" id="ARBA00022717"/>
    </source>
</evidence>
<dbReference type="Pfam" id="PF03906">
    <property type="entry name" value="Phage_T7_tail"/>
    <property type="match status" value="1"/>
</dbReference>
<evidence type="ECO:0000256" key="3">
    <source>
        <dbReference type="ARBA" id="ARBA00022732"/>
    </source>
</evidence>
<evidence type="ECO:0000256" key="8">
    <source>
        <dbReference type="SAM" id="Phobius"/>
    </source>
</evidence>
<keyword evidence="11" id="KW-1185">Reference proteome</keyword>
<evidence type="ECO:0000313" key="10">
    <source>
        <dbReference type="EMBL" id="AMO43628.1"/>
    </source>
</evidence>
<keyword evidence="4" id="KW-0946">Virion</keyword>
<dbReference type="EMBL" id="KU310944">
    <property type="protein sequence ID" value="AMO43628.1"/>
    <property type="molecule type" value="Genomic_DNA"/>
</dbReference>
<keyword evidence="7" id="KW-1238">Degradation of host capsule during virus entry</keyword>
<keyword evidence="3" id="KW-1227">Viral tail protein</keyword>
<comment type="subcellular location">
    <subcellularLocation>
        <location evidence="1">Virion</location>
    </subcellularLocation>
</comment>
<dbReference type="KEGG" id="vg:28801979"/>
<dbReference type="GO" id="GO:0098015">
    <property type="term" value="C:virus tail"/>
    <property type="evidence" value="ECO:0007669"/>
    <property type="project" value="UniProtKB-KW"/>
</dbReference>
<dbReference type="GO" id="GO:0098996">
    <property type="term" value="P:symbiont entry into host cell via disruption of host cell glycocalyx"/>
    <property type="evidence" value="ECO:0007669"/>
    <property type="project" value="UniProtKB-KW"/>
</dbReference>
<dbReference type="GeneID" id="28801979"/>